<dbReference type="InterPro" id="IPR047150">
    <property type="entry name" value="SGT"/>
</dbReference>
<evidence type="ECO:0000256" key="3">
    <source>
        <dbReference type="PROSITE-ProRule" id="PRU00339"/>
    </source>
</evidence>
<dbReference type="PANTHER" id="PTHR45831:SF2">
    <property type="entry name" value="LD24721P"/>
    <property type="match status" value="1"/>
</dbReference>
<dbReference type="Pfam" id="PF13414">
    <property type="entry name" value="TPR_11"/>
    <property type="match status" value="1"/>
</dbReference>
<evidence type="ECO:0000256" key="1">
    <source>
        <dbReference type="ARBA" id="ARBA00022737"/>
    </source>
</evidence>
<evidence type="ECO:0000256" key="4">
    <source>
        <dbReference type="SAM" id="SignalP"/>
    </source>
</evidence>
<dbReference type="GO" id="GO:0060090">
    <property type="term" value="F:molecular adaptor activity"/>
    <property type="evidence" value="ECO:0007669"/>
    <property type="project" value="TreeGrafter"/>
</dbReference>
<keyword evidence="2 3" id="KW-0802">TPR repeat</keyword>
<dbReference type="InterPro" id="IPR013105">
    <property type="entry name" value="TPR_2"/>
</dbReference>
<dbReference type="SMART" id="SM00028">
    <property type="entry name" value="TPR"/>
    <property type="match status" value="3"/>
</dbReference>
<dbReference type="Pfam" id="PF07719">
    <property type="entry name" value="TPR_2"/>
    <property type="match status" value="1"/>
</dbReference>
<reference evidence="5 6" key="1">
    <citation type="submission" date="2017-05" db="EMBL/GenBank/DDBJ databases">
        <title>Acinetobacter populi ANC 5415 (= PBJ7), whole genome shotgun sequencing project.</title>
        <authorList>
            <person name="Nemec A."/>
            <person name="Radolfova-Krizova L."/>
        </authorList>
    </citation>
    <scope>NUCLEOTIDE SEQUENCE [LARGE SCALE GENOMIC DNA]</scope>
    <source>
        <strain evidence="5 6">PBJ7</strain>
    </source>
</reference>
<feature type="chain" id="PRO_5013210590" evidence="4">
    <location>
        <begin position="31"/>
        <end position="394"/>
    </location>
</feature>
<proteinExistence type="predicted"/>
<protein>
    <submittedName>
        <fullName evidence="5">Uncharacterized protein</fullName>
    </submittedName>
</protein>
<dbReference type="Proteomes" id="UP000196536">
    <property type="component" value="Unassembled WGS sequence"/>
</dbReference>
<feature type="repeat" description="TPR" evidence="3">
    <location>
        <begin position="280"/>
        <end position="313"/>
    </location>
</feature>
<keyword evidence="6" id="KW-1185">Reference proteome</keyword>
<sequence>MIKGVISTQKYLNTFLIISGSLLFSSGAFADNMNVHVLSATVKDQNIANAEIFLQKNGENSQKVISNSQGKATLSSSDADNSDHLLIIKKAGYSTLVTKCPCDGRTYALSPVLQSLDSMRIVLNWGSTPDDLDSHLIYGSNHIYWDAKLAPQANLDVDDTDAYGPETITIDKRLNNQYYVYAVHNYSDRNSNNTKSLSYSDATVRVYVGESLVRTYVVPSNVQGNLWTLFRITPNGEIQDINRISNTPANPVLIPQSVNQFEQNTALALTNVSQASLQRAKTLNLQGDKAYQQGQLEQAILLYQRAIDENPNAAQTYSNIAVVYQKLGRSSEALWANRKAIELASNQNTKAYSHYNIGRIYEQNGRKADALYHYQRANEYKPSDSYKQAIQRIQ</sequence>
<dbReference type="SUPFAM" id="SSF48452">
    <property type="entry name" value="TPR-like"/>
    <property type="match status" value="1"/>
</dbReference>
<evidence type="ECO:0000313" key="5">
    <source>
        <dbReference type="EMBL" id="OUY08359.1"/>
    </source>
</evidence>
<dbReference type="Gene3D" id="1.25.40.10">
    <property type="entry name" value="Tetratricopeptide repeat domain"/>
    <property type="match status" value="1"/>
</dbReference>
<dbReference type="PROSITE" id="PS50005">
    <property type="entry name" value="TPR"/>
    <property type="match status" value="3"/>
</dbReference>
<dbReference type="PANTHER" id="PTHR45831">
    <property type="entry name" value="LD24721P"/>
    <property type="match status" value="1"/>
</dbReference>
<evidence type="ECO:0000313" key="6">
    <source>
        <dbReference type="Proteomes" id="UP000196536"/>
    </source>
</evidence>
<keyword evidence="1" id="KW-0677">Repeat</keyword>
<dbReference type="InterPro" id="IPR011990">
    <property type="entry name" value="TPR-like_helical_dom_sf"/>
</dbReference>
<evidence type="ECO:0000256" key="2">
    <source>
        <dbReference type="ARBA" id="ARBA00022803"/>
    </source>
</evidence>
<feature type="signal peptide" evidence="4">
    <location>
        <begin position="1"/>
        <end position="30"/>
    </location>
</feature>
<feature type="repeat" description="TPR" evidence="3">
    <location>
        <begin position="351"/>
        <end position="384"/>
    </location>
</feature>
<dbReference type="OrthoDB" id="5624957at2"/>
<dbReference type="GO" id="GO:0072380">
    <property type="term" value="C:TRC complex"/>
    <property type="evidence" value="ECO:0007669"/>
    <property type="project" value="TreeGrafter"/>
</dbReference>
<organism evidence="5 6">
    <name type="scientific">Acinetobacter populi</name>
    <dbReference type="NCBI Taxonomy" id="1582270"/>
    <lineage>
        <taxon>Bacteria</taxon>
        <taxon>Pseudomonadati</taxon>
        <taxon>Pseudomonadota</taxon>
        <taxon>Gammaproteobacteria</taxon>
        <taxon>Moraxellales</taxon>
        <taxon>Moraxellaceae</taxon>
        <taxon>Acinetobacter</taxon>
    </lineage>
</organism>
<dbReference type="GO" id="GO:0006620">
    <property type="term" value="P:post-translational protein targeting to endoplasmic reticulum membrane"/>
    <property type="evidence" value="ECO:0007669"/>
    <property type="project" value="TreeGrafter"/>
</dbReference>
<accession>A0A1Z9Z1N6</accession>
<name>A0A1Z9Z1N6_9GAMM</name>
<feature type="repeat" description="TPR" evidence="3">
    <location>
        <begin position="314"/>
        <end position="347"/>
    </location>
</feature>
<dbReference type="AlphaFoldDB" id="A0A1Z9Z1N6"/>
<dbReference type="GO" id="GO:0016020">
    <property type="term" value="C:membrane"/>
    <property type="evidence" value="ECO:0007669"/>
    <property type="project" value="TreeGrafter"/>
</dbReference>
<comment type="caution">
    <text evidence="5">The sequence shown here is derived from an EMBL/GenBank/DDBJ whole genome shotgun (WGS) entry which is preliminary data.</text>
</comment>
<dbReference type="InterPro" id="IPR019734">
    <property type="entry name" value="TPR_rpt"/>
</dbReference>
<gene>
    <name evidence="5" type="ORF">CAP51_01695</name>
</gene>
<dbReference type="EMBL" id="NEXX01000001">
    <property type="protein sequence ID" value="OUY08359.1"/>
    <property type="molecule type" value="Genomic_DNA"/>
</dbReference>
<keyword evidence="4" id="KW-0732">Signal</keyword>